<evidence type="ECO:0000313" key="1">
    <source>
        <dbReference type="EMBL" id="CAJ2513155.1"/>
    </source>
</evidence>
<evidence type="ECO:0000313" key="2">
    <source>
        <dbReference type="Proteomes" id="UP001295740"/>
    </source>
</evidence>
<keyword evidence="2" id="KW-1185">Reference proteome</keyword>
<accession>A0AAI8VYX4</accession>
<name>A0AAI8VYX4_9PEZI</name>
<protein>
    <submittedName>
        <fullName evidence="1">Uu.00g012740.m01.CDS01</fullName>
    </submittedName>
</protein>
<gene>
    <name evidence="1" type="ORF">KHLLAP_LOCUS13623</name>
</gene>
<dbReference type="AlphaFoldDB" id="A0AAI8VYX4"/>
<dbReference type="EMBL" id="CAUWAG010000020">
    <property type="protein sequence ID" value="CAJ2513155.1"/>
    <property type="molecule type" value="Genomic_DNA"/>
</dbReference>
<reference evidence="1" key="1">
    <citation type="submission" date="2023-10" db="EMBL/GenBank/DDBJ databases">
        <authorList>
            <person name="Hackl T."/>
        </authorList>
    </citation>
    <scope>NUCLEOTIDE SEQUENCE</scope>
</reference>
<dbReference type="Proteomes" id="UP001295740">
    <property type="component" value="Unassembled WGS sequence"/>
</dbReference>
<comment type="caution">
    <text evidence="1">The sequence shown here is derived from an EMBL/GenBank/DDBJ whole genome shotgun (WGS) entry which is preliminary data.</text>
</comment>
<sequence length="58" mass="7249">MLDDFEDESEDESAFFFWQRQTKDMLHDKAEDEFVDEAAFFWQFQQVEDEIMRQHHRS</sequence>
<organism evidence="1 2">
    <name type="scientific">Anthostomella pinea</name>
    <dbReference type="NCBI Taxonomy" id="933095"/>
    <lineage>
        <taxon>Eukaryota</taxon>
        <taxon>Fungi</taxon>
        <taxon>Dikarya</taxon>
        <taxon>Ascomycota</taxon>
        <taxon>Pezizomycotina</taxon>
        <taxon>Sordariomycetes</taxon>
        <taxon>Xylariomycetidae</taxon>
        <taxon>Xylariales</taxon>
        <taxon>Xylariaceae</taxon>
        <taxon>Anthostomella</taxon>
    </lineage>
</organism>
<proteinExistence type="predicted"/>